<sequence length="50" mass="5317">MFVSSYVQQQLTPPLLCDVPAAPASPVVDSTPLSNSSQKLKLTKGASERE</sequence>
<protein>
    <submittedName>
        <fullName evidence="2">Uncharacterized protein</fullName>
    </submittedName>
</protein>
<dbReference type="EMBL" id="BT139839">
    <property type="protein sequence ID" value="AFK39634.1"/>
    <property type="molecule type" value="mRNA"/>
</dbReference>
<proteinExistence type="evidence at transcript level"/>
<organism evidence="2">
    <name type="scientific">Lotus japonicus</name>
    <name type="common">Lotus corniculatus var. japonicus</name>
    <dbReference type="NCBI Taxonomy" id="34305"/>
    <lineage>
        <taxon>Eukaryota</taxon>
        <taxon>Viridiplantae</taxon>
        <taxon>Streptophyta</taxon>
        <taxon>Embryophyta</taxon>
        <taxon>Tracheophyta</taxon>
        <taxon>Spermatophyta</taxon>
        <taxon>Magnoliopsida</taxon>
        <taxon>eudicotyledons</taxon>
        <taxon>Gunneridae</taxon>
        <taxon>Pentapetalae</taxon>
        <taxon>rosids</taxon>
        <taxon>fabids</taxon>
        <taxon>Fabales</taxon>
        <taxon>Fabaceae</taxon>
        <taxon>Papilionoideae</taxon>
        <taxon>50 kb inversion clade</taxon>
        <taxon>NPAAA clade</taxon>
        <taxon>Hologalegina</taxon>
        <taxon>robinioid clade</taxon>
        <taxon>Loteae</taxon>
        <taxon>Lotus</taxon>
    </lineage>
</organism>
<reference evidence="2" key="1">
    <citation type="submission" date="2012-05" db="EMBL/GenBank/DDBJ databases">
        <authorList>
            <person name="Krishnakumar V."/>
            <person name="Cheung F."/>
            <person name="Xiao Y."/>
            <person name="Chan A."/>
            <person name="Moskal W.A."/>
            <person name="Town C.D."/>
        </authorList>
    </citation>
    <scope>NUCLEOTIDE SEQUENCE</scope>
</reference>
<feature type="region of interest" description="Disordered" evidence="1">
    <location>
        <begin position="21"/>
        <end position="50"/>
    </location>
</feature>
<name>I3SH92_LOTJA</name>
<accession>I3SH92</accession>
<dbReference type="AlphaFoldDB" id="I3SH92"/>
<feature type="compositionally biased region" description="Polar residues" evidence="1">
    <location>
        <begin position="31"/>
        <end position="40"/>
    </location>
</feature>
<evidence type="ECO:0000256" key="1">
    <source>
        <dbReference type="SAM" id="MobiDB-lite"/>
    </source>
</evidence>
<evidence type="ECO:0000313" key="2">
    <source>
        <dbReference type="EMBL" id="AFK39634.1"/>
    </source>
</evidence>